<keyword evidence="2" id="KW-1185">Reference proteome</keyword>
<name>A0A2W7NJ26_9BACT</name>
<evidence type="ECO:0000313" key="2">
    <source>
        <dbReference type="Proteomes" id="UP000249239"/>
    </source>
</evidence>
<dbReference type="OrthoDB" id="9806610at2"/>
<dbReference type="Proteomes" id="UP000249239">
    <property type="component" value="Unassembled WGS sequence"/>
</dbReference>
<dbReference type="InterPro" id="IPR005358">
    <property type="entry name" value="Puta_zinc/iron-chelating_dom"/>
</dbReference>
<comment type="caution">
    <text evidence="1">The sequence shown here is derived from an EMBL/GenBank/DDBJ whole genome shotgun (WGS) entry which is preliminary data.</text>
</comment>
<dbReference type="Pfam" id="PF03692">
    <property type="entry name" value="CxxCxxCC"/>
    <property type="match status" value="1"/>
</dbReference>
<dbReference type="EMBL" id="QKZK01000004">
    <property type="protein sequence ID" value="PZX19433.1"/>
    <property type="molecule type" value="Genomic_DNA"/>
</dbReference>
<proteinExistence type="predicted"/>
<organism evidence="1 2">
    <name type="scientific">Breznakibacter xylanolyticus</name>
    <dbReference type="NCBI Taxonomy" id="990"/>
    <lineage>
        <taxon>Bacteria</taxon>
        <taxon>Pseudomonadati</taxon>
        <taxon>Bacteroidota</taxon>
        <taxon>Bacteroidia</taxon>
        <taxon>Marinilabiliales</taxon>
        <taxon>Marinilabiliaceae</taxon>
        <taxon>Breznakibacter</taxon>
    </lineage>
</organism>
<dbReference type="RefSeq" id="WP_111444418.1">
    <property type="nucleotide sequence ID" value="NZ_QKZK01000004.1"/>
</dbReference>
<reference evidence="1 2" key="1">
    <citation type="submission" date="2018-06" db="EMBL/GenBank/DDBJ databases">
        <title>Genomic Encyclopedia of Archaeal and Bacterial Type Strains, Phase II (KMG-II): from individual species to whole genera.</title>
        <authorList>
            <person name="Goeker M."/>
        </authorList>
    </citation>
    <scope>NUCLEOTIDE SEQUENCE [LARGE SCALE GENOMIC DNA]</scope>
    <source>
        <strain evidence="1 2">DSM 6779</strain>
    </source>
</reference>
<sequence>MDRELFIRSLQIEGLEALIEKYAEYDRFSSAIQADKGFKCIDGCGACCMTSSLNLEVSVFEVLPLAIELFRRGLADEFYDRLEGLDTSESVCVIYHKLSDDGKRGYCSMHPQRPLICRMFGGGIHVGKAGKKDLLLCHLMKDVYLPQSQLVDELMQTLPIVRDYCTEVRDLNPDLSQRLLPINEAIRQALDLILTKWYYASMEGVS</sequence>
<accession>A0A2W7NJ26</accession>
<dbReference type="AlphaFoldDB" id="A0A2W7NJ26"/>
<evidence type="ECO:0000313" key="1">
    <source>
        <dbReference type="EMBL" id="PZX19433.1"/>
    </source>
</evidence>
<gene>
    <name evidence="1" type="ORF">LX69_00700</name>
</gene>
<protein>
    <submittedName>
        <fullName evidence="1">Putative zinc-or iron-chelating protein</fullName>
    </submittedName>
</protein>